<gene>
    <name evidence="6" type="primary">phbC_2</name>
    <name evidence="6" type="ORF">Lwal_2730</name>
</gene>
<accession>A0A0W1A006</accession>
<dbReference type="Pfam" id="PF12551">
    <property type="entry name" value="PHBC_N"/>
    <property type="match status" value="1"/>
</dbReference>
<protein>
    <submittedName>
        <fullName evidence="6">PHA synthase</fullName>
    </submittedName>
</protein>
<proteinExistence type="predicted"/>
<dbReference type="RefSeq" id="WP_058481359.1">
    <property type="nucleotide sequence ID" value="NZ_CAAAIQ010000019.1"/>
</dbReference>
<dbReference type="GO" id="GO:0016746">
    <property type="term" value="F:acyltransferase activity"/>
    <property type="evidence" value="ECO:0007669"/>
    <property type="project" value="UniProtKB-KW"/>
</dbReference>
<sequence>MKKAGIVPEKARKPKSPRTSEKKTSTVNEPITPNEKIHQEPKPDEVFKFLDKVFQANLGKLTAGISPAALGTAYFSWIAQLLQSPGSLVRLASYPFLHAADGINNLFNYEKPRDGKDVRFHTDNWSNYPWRLWAEQFLQFEDWCLQASTKIPGLPIHVKRTVSFGTRQILDALSPSNFVLTNPDLFYETIKSKGQNLVRGTELAIQDFMEKITGSPPAGVENFIPGKQVAITKGKVVFSNHLIELIQYAPQTEKVYKEPILILPAWIMKYYILDLLPENSLVNWLTQQGHTVFIVSWRNPDKEDRNLGMDDYYRMGAMAAIDAVTQFIPHTRVHLMGYCLGGTLAMIAAAAMAADHDNRLKSLTLLAAQGDFSDAGELLLFITKSEVSFLKSMMWEQGYLDTKQMAGSFQMLRSYDLIWSKMVQDYMHGTQRGMIALLAWNADATRMPYKMHSEYLEKLFLNNDLSEGRFTVEDKHIVAENIKVPAFVVSTEKDHVAPWKSVYKSHLLINNDLTFVLTNGGHNAGIVSQPGHEGRSYRIRERKKDTPYLAPNAWLKTTPPQEGSWWTAWHEWLVQQSSQTLVNGRKLDDKLPDAPGTYVLQK</sequence>
<dbReference type="PANTHER" id="PTHR36837:SF5">
    <property type="entry name" value="POLY-3-HYDROXYBUTYRATE SYNTHASE"/>
    <property type="match status" value="1"/>
</dbReference>
<dbReference type="Pfam" id="PF07167">
    <property type="entry name" value="PhaC_N"/>
    <property type="match status" value="1"/>
</dbReference>
<evidence type="ECO:0000313" key="6">
    <source>
        <dbReference type="EMBL" id="KTD74689.1"/>
    </source>
</evidence>
<dbReference type="InterPro" id="IPR022211">
    <property type="entry name" value="PHBC_N"/>
</dbReference>
<dbReference type="STRING" id="66969.Lwal_2730"/>
<dbReference type="GO" id="GO:0042619">
    <property type="term" value="P:poly-hydroxybutyrate biosynthetic process"/>
    <property type="evidence" value="ECO:0007669"/>
    <property type="project" value="InterPro"/>
</dbReference>
<feature type="region of interest" description="Disordered" evidence="3">
    <location>
        <begin position="1"/>
        <end position="38"/>
    </location>
</feature>
<feature type="domain" description="Poly-beta-hydroxybutyrate polymerase N-terminal" evidence="5">
    <location>
        <begin position="47"/>
        <end position="86"/>
    </location>
</feature>
<dbReference type="SUPFAM" id="SSF53474">
    <property type="entry name" value="alpha/beta-Hydrolases"/>
    <property type="match status" value="1"/>
</dbReference>
<evidence type="ECO:0000256" key="1">
    <source>
        <dbReference type="ARBA" id="ARBA00022679"/>
    </source>
</evidence>
<dbReference type="EMBL" id="LNZB01000060">
    <property type="protein sequence ID" value="KTD74689.1"/>
    <property type="molecule type" value="Genomic_DNA"/>
</dbReference>
<dbReference type="PATRIC" id="fig|66969.6.peg.2958"/>
<reference evidence="6 7" key="1">
    <citation type="submission" date="2015-11" db="EMBL/GenBank/DDBJ databases">
        <title>Genomic analysis of 38 Legionella species identifies large and diverse effector repertoires.</title>
        <authorList>
            <person name="Burstein D."/>
            <person name="Amaro F."/>
            <person name="Zusman T."/>
            <person name="Lifshitz Z."/>
            <person name="Cohen O."/>
            <person name="Gilbert J.A."/>
            <person name="Pupko T."/>
            <person name="Shuman H.A."/>
            <person name="Segal G."/>
        </authorList>
    </citation>
    <scope>NUCLEOTIDE SEQUENCE [LARGE SCALE GENOMIC DNA]</scope>
    <source>
        <strain evidence="6 7">ATCC 51914</strain>
    </source>
</reference>
<dbReference type="InterPro" id="IPR010941">
    <property type="entry name" value="PhaC_N"/>
</dbReference>
<evidence type="ECO:0000313" key="7">
    <source>
        <dbReference type="Proteomes" id="UP000054729"/>
    </source>
</evidence>
<dbReference type="InterPro" id="IPR051321">
    <property type="entry name" value="PHA/PHB_synthase"/>
</dbReference>
<name>A0A0W1A006_9GAMM</name>
<evidence type="ECO:0000259" key="4">
    <source>
        <dbReference type="Pfam" id="PF07167"/>
    </source>
</evidence>
<keyword evidence="2" id="KW-0012">Acyltransferase</keyword>
<keyword evidence="7" id="KW-1185">Reference proteome</keyword>
<dbReference type="InterPro" id="IPR029058">
    <property type="entry name" value="AB_hydrolase_fold"/>
</dbReference>
<dbReference type="OrthoDB" id="7208816at2"/>
<evidence type="ECO:0000259" key="5">
    <source>
        <dbReference type="Pfam" id="PF12551"/>
    </source>
</evidence>
<evidence type="ECO:0000256" key="3">
    <source>
        <dbReference type="SAM" id="MobiDB-lite"/>
    </source>
</evidence>
<keyword evidence="1" id="KW-0808">Transferase</keyword>
<dbReference type="Proteomes" id="UP000054729">
    <property type="component" value="Unassembled WGS sequence"/>
</dbReference>
<dbReference type="Gene3D" id="3.40.50.1820">
    <property type="entry name" value="alpha/beta hydrolase"/>
    <property type="match status" value="1"/>
</dbReference>
<comment type="caution">
    <text evidence="6">The sequence shown here is derived from an EMBL/GenBank/DDBJ whole genome shotgun (WGS) entry which is preliminary data.</text>
</comment>
<evidence type="ECO:0000256" key="2">
    <source>
        <dbReference type="ARBA" id="ARBA00023315"/>
    </source>
</evidence>
<organism evidence="6 7">
    <name type="scientific">Legionella waltersii</name>
    <dbReference type="NCBI Taxonomy" id="66969"/>
    <lineage>
        <taxon>Bacteria</taxon>
        <taxon>Pseudomonadati</taxon>
        <taxon>Pseudomonadota</taxon>
        <taxon>Gammaproteobacteria</taxon>
        <taxon>Legionellales</taxon>
        <taxon>Legionellaceae</taxon>
        <taxon>Legionella</taxon>
    </lineage>
</organism>
<dbReference type="AlphaFoldDB" id="A0A0W1A006"/>
<dbReference type="PANTHER" id="PTHR36837">
    <property type="entry name" value="POLY(3-HYDROXYALKANOATE) POLYMERASE SUBUNIT PHAC"/>
    <property type="match status" value="1"/>
</dbReference>
<feature type="domain" description="Poly-beta-hydroxybutyrate polymerase N-terminal" evidence="4">
    <location>
        <begin position="116"/>
        <end position="285"/>
    </location>
</feature>